<sequence>MAEITDRVSQPSLSSQKVAQKRRSGKRIGRTLESLGAHLIMIIVVILCVFPLIVIIATSLKQPQDIFTASFQLFPSHPTLDNYVHVLTDNSGIFFTWTFNSFKIAILTTIVGILFAAPAAYAVSRWNFLGKQTILVSFLITQMFPGVLLLVPLYNLYVQFNLIDNHYGLVIAYATTALPFSVWMLKNFFDTVPKELDEAAYVDGLSSFQTFWRIVLPLTIPGVAVVGFFNFMAAWNEFVLAFTFLNDAHNVTLPVGIKDYVHNFGADWHLLTAAAVLVTIPVLIVFLWAQRYLITGLTGGSVKG</sequence>
<name>A0ABQ3V4Q2_9CHLR</name>
<keyword evidence="6 9" id="KW-0812">Transmembrane</keyword>
<dbReference type="RefSeq" id="WP_201375907.1">
    <property type="nucleotide sequence ID" value="NZ_BNJG01000003.1"/>
</dbReference>
<protein>
    <submittedName>
        <fullName evidence="12">ABC transporter permease</fullName>
    </submittedName>
</protein>
<evidence type="ECO:0000256" key="9">
    <source>
        <dbReference type="RuleBase" id="RU363032"/>
    </source>
</evidence>
<gene>
    <name evidence="12" type="ORF">KSB_82220</name>
</gene>
<evidence type="ECO:0000256" key="6">
    <source>
        <dbReference type="ARBA" id="ARBA00022692"/>
    </source>
</evidence>
<dbReference type="CDD" id="cd06261">
    <property type="entry name" value="TM_PBP2"/>
    <property type="match status" value="1"/>
</dbReference>
<feature type="compositionally biased region" description="Polar residues" evidence="10">
    <location>
        <begin position="7"/>
        <end position="18"/>
    </location>
</feature>
<evidence type="ECO:0000256" key="10">
    <source>
        <dbReference type="SAM" id="MobiDB-lite"/>
    </source>
</evidence>
<dbReference type="SUPFAM" id="SSF161098">
    <property type="entry name" value="MetI-like"/>
    <property type="match status" value="1"/>
</dbReference>
<feature type="transmembrane region" description="Helical" evidence="9">
    <location>
        <begin position="135"/>
        <end position="154"/>
    </location>
</feature>
<feature type="transmembrane region" description="Helical" evidence="9">
    <location>
        <begin position="214"/>
        <end position="235"/>
    </location>
</feature>
<keyword evidence="5" id="KW-0762">Sugar transport</keyword>
<dbReference type="PANTHER" id="PTHR32243:SF50">
    <property type="entry name" value="MALTOSE_MALTODEXTRIN TRANSPORT SYSTEM PERMEASE PROTEIN MALG"/>
    <property type="match status" value="1"/>
</dbReference>
<dbReference type="Gene3D" id="1.10.3720.10">
    <property type="entry name" value="MetI-like"/>
    <property type="match status" value="1"/>
</dbReference>
<evidence type="ECO:0000256" key="1">
    <source>
        <dbReference type="ARBA" id="ARBA00004651"/>
    </source>
</evidence>
<keyword evidence="13" id="KW-1185">Reference proteome</keyword>
<feature type="transmembrane region" description="Helical" evidence="9">
    <location>
        <begin position="268"/>
        <end position="289"/>
    </location>
</feature>
<comment type="subcellular location">
    <subcellularLocation>
        <location evidence="1 9">Cell membrane</location>
        <topology evidence="1 9">Multi-pass membrane protein</topology>
    </subcellularLocation>
</comment>
<reference evidence="12 13" key="1">
    <citation type="journal article" date="2021" name="Int. J. Syst. Evol. Microbiol.">
        <title>Reticulibacter mediterranei gen. nov., sp. nov., within the new family Reticulibacteraceae fam. nov., and Ktedonospora formicarum gen. nov., sp. nov., Ktedonobacter robiniae sp. nov., Dictyobacter formicarum sp. nov. and Dictyobacter arantiisoli sp. nov., belonging to the class Ktedonobacteria.</title>
        <authorList>
            <person name="Yabe S."/>
            <person name="Zheng Y."/>
            <person name="Wang C.M."/>
            <person name="Sakai Y."/>
            <person name="Abe K."/>
            <person name="Yokota A."/>
            <person name="Donadio S."/>
            <person name="Cavaletti L."/>
            <person name="Monciardini P."/>
        </authorList>
    </citation>
    <scope>NUCLEOTIDE SEQUENCE [LARGE SCALE GENOMIC DNA]</scope>
    <source>
        <strain evidence="12 13">SOSP1-30</strain>
    </source>
</reference>
<dbReference type="InterPro" id="IPR000515">
    <property type="entry name" value="MetI-like"/>
</dbReference>
<dbReference type="Proteomes" id="UP000654345">
    <property type="component" value="Unassembled WGS sequence"/>
</dbReference>
<feature type="transmembrane region" description="Helical" evidence="9">
    <location>
        <begin position="104"/>
        <end position="123"/>
    </location>
</feature>
<evidence type="ECO:0000256" key="3">
    <source>
        <dbReference type="ARBA" id="ARBA00022448"/>
    </source>
</evidence>
<evidence type="ECO:0000256" key="2">
    <source>
        <dbReference type="ARBA" id="ARBA00009047"/>
    </source>
</evidence>
<evidence type="ECO:0000259" key="11">
    <source>
        <dbReference type="PROSITE" id="PS50928"/>
    </source>
</evidence>
<evidence type="ECO:0000256" key="7">
    <source>
        <dbReference type="ARBA" id="ARBA00022989"/>
    </source>
</evidence>
<evidence type="ECO:0000256" key="5">
    <source>
        <dbReference type="ARBA" id="ARBA00022597"/>
    </source>
</evidence>
<keyword evidence="4" id="KW-1003">Cell membrane</keyword>
<dbReference type="InterPro" id="IPR035906">
    <property type="entry name" value="MetI-like_sf"/>
</dbReference>
<dbReference type="Pfam" id="PF00528">
    <property type="entry name" value="BPD_transp_1"/>
    <property type="match status" value="1"/>
</dbReference>
<keyword evidence="7 9" id="KW-1133">Transmembrane helix</keyword>
<evidence type="ECO:0000256" key="4">
    <source>
        <dbReference type="ARBA" id="ARBA00022475"/>
    </source>
</evidence>
<feature type="transmembrane region" description="Helical" evidence="9">
    <location>
        <begin position="166"/>
        <end position="185"/>
    </location>
</feature>
<dbReference type="PROSITE" id="PS50928">
    <property type="entry name" value="ABC_TM1"/>
    <property type="match status" value="1"/>
</dbReference>
<feature type="transmembrane region" description="Helical" evidence="9">
    <location>
        <begin position="35"/>
        <end position="57"/>
    </location>
</feature>
<keyword evidence="3 9" id="KW-0813">Transport</keyword>
<evidence type="ECO:0000313" key="12">
    <source>
        <dbReference type="EMBL" id="GHO59747.1"/>
    </source>
</evidence>
<dbReference type="EMBL" id="BNJG01000003">
    <property type="protein sequence ID" value="GHO59747.1"/>
    <property type="molecule type" value="Genomic_DNA"/>
</dbReference>
<dbReference type="PANTHER" id="PTHR32243">
    <property type="entry name" value="MALTOSE TRANSPORT SYSTEM PERMEASE-RELATED"/>
    <property type="match status" value="1"/>
</dbReference>
<dbReference type="InterPro" id="IPR050901">
    <property type="entry name" value="BP-dep_ABC_trans_perm"/>
</dbReference>
<evidence type="ECO:0000256" key="8">
    <source>
        <dbReference type="ARBA" id="ARBA00023136"/>
    </source>
</evidence>
<feature type="domain" description="ABC transmembrane type-1" evidence="11">
    <location>
        <begin position="98"/>
        <end position="289"/>
    </location>
</feature>
<evidence type="ECO:0000313" key="13">
    <source>
        <dbReference type="Proteomes" id="UP000654345"/>
    </source>
</evidence>
<comment type="caution">
    <text evidence="12">The sequence shown here is derived from an EMBL/GenBank/DDBJ whole genome shotgun (WGS) entry which is preliminary data.</text>
</comment>
<keyword evidence="8 9" id="KW-0472">Membrane</keyword>
<organism evidence="12 13">
    <name type="scientific">Ktedonobacter robiniae</name>
    <dbReference type="NCBI Taxonomy" id="2778365"/>
    <lineage>
        <taxon>Bacteria</taxon>
        <taxon>Bacillati</taxon>
        <taxon>Chloroflexota</taxon>
        <taxon>Ktedonobacteria</taxon>
        <taxon>Ktedonobacterales</taxon>
        <taxon>Ktedonobacteraceae</taxon>
        <taxon>Ktedonobacter</taxon>
    </lineage>
</organism>
<accession>A0ABQ3V4Q2</accession>
<feature type="region of interest" description="Disordered" evidence="10">
    <location>
        <begin position="1"/>
        <end position="22"/>
    </location>
</feature>
<proteinExistence type="inferred from homology"/>
<comment type="similarity">
    <text evidence="2">Belongs to the binding-protein-dependent transport system permease family. MalFG subfamily.</text>
</comment>